<name>A0A0A8YAV7_ARUDO</name>
<proteinExistence type="predicted"/>
<evidence type="ECO:0000313" key="1">
    <source>
        <dbReference type="EMBL" id="JAD22563.1"/>
    </source>
</evidence>
<reference evidence="1" key="1">
    <citation type="submission" date="2014-09" db="EMBL/GenBank/DDBJ databases">
        <authorList>
            <person name="Magalhaes I.L.F."/>
            <person name="Oliveira U."/>
            <person name="Santos F.R."/>
            <person name="Vidigal T.H.D.A."/>
            <person name="Brescovit A.D."/>
            <person name="Santos A.J."/>
        </authorList>
    </citation>
    <scope>NUCLEOTIDE SEQUENCE</scope>
    <source>
        <tissue evidence="1">Shoot tissue taken approximately 20 cm above the soil surface</tissue>
    </source>
</reference>
<dbReference type="EMBL" id="GBRH01275332">
    <property type="protein sequence ID" value="JAD22563.1"/>
    <property type="molecule type" value="Transcribed_RNA"/>
</dbReference>
<dbReference type="AlphaFoldDB" id="A0A0A8YAV7"/>
<protein>
    <submittedName>
        <fullName evidence="1">Uncharacterized protein</fullName>
    </submittedName>
</protein>
<reference evidence="1" key="2">
    <citation type="journal article" date="2015" name="Data Brief">
        <title>Shoot transcriptome of the giant reed, Arundo donax.</title>
        <authorList>
            <person name="Barrero R.A."/>
            <person name="Guerrero F.D."/>
            <person name="Moolhuijzen P."/>
            <person name="Goolsby J.A."/>
            <person name="Tidwell J."/>
            <person name="Bellgard S.E."/>
            <person name="Bellgard M.I."/>
        </authorList>
    </citation>
    <scope>NUCLEOTIDE SEQUENCE</scope>
    <source>
        <tissue evidence="1">Shoot tissue taken approximately 20 cm above the soil surface</tissue>
    </source>
</reference>
<sequence length="25" mass="2691">MEGSTWGHSTLPLTQSCSMVLQSLP</sequence>
<organism evidence="1">
    <name type="scientific">Arundo donax</name>
    <name type="common">Giant reed</name>
    <name type="synonym">Donax arundinaceus</name>
    <dbReference type="NCBI Taxonomy" id="35708"/>
    <lineage>
        <taxon>Eukaryota</taxon>
        <taxon>Viridiplantae</taxon>
        <taxon>Streptophyta</taxon>
        <taxon>Embryophyta</taxon>
        <taxon>Tracheophyta</taxon>
        <taxon>Spermatophyta</taxon>
        <taxon>Magnoliopsida</taxon>
        <taxon>Liliopsida</taxon>
        <taxon>Poales</taxon>
        <taxon>Poaceae</taxon>
        <taxon>PACMAD clade</taxon>
        <taxon>Arundinoideae</taxon>
        <taxon>Arundineae</taxon>
        <taxon>Arundo</taxon>
    </lineage>
</organism>
<accession>A0A0A8YAV7</accession>